<evidence type="ECO:0000313" key="2">
    <source>
        <dbReference type="EMBL" id="MDQ6411949.1"/>
    </source>
</evidence>
<accession>A0AAP5BLG4</accession>
<dbReference type="AlphaFoldDB" id="A0AAP5BLG4"/>
<evidence type="ECO:0000313" key="1">
    <source>
        <dbReference type="EMBL" id="MCX4150132.1"/>
    </source>
</evidence>
<organism evidence="2 4">
    <name type="scientific">Paraburkholderia madseniana</name>
    <dbReference type="NCBI Taxonomy" id="2599607"/>
    <lineage>
        <taxon>Bacteria</taxon>
        <taxon>Pseudomonadati</taxon>
        <taxon>Pseudomonadota</taxon>
        <taxon>Betaproteobacteria</taxon>
        <taxon>Burkholderiales</taxon>
        <taxon>Burkholderiaceae</taxon>
        <taxon>Paraburkholderia</taxon>
    </lineage>
</organism>
<keyword evidence="3" id="KW-1185">Reference proteome</keyword>
<dbReference type="EMBL" id="JAMXWF010000037">
    <property type="protein sequence ID" value="MDQ6411949.1"/>
    <property type="molecule type" value="Genomic_DNA"/>
</dbReference>
<name>A0AAP5BLG4_9BURK</name>
<evidence type="ECO:0000313" key="3">
    <source>
        <dbReference type="Proteomes" id="UP001209412"/>
    </source>
</evidence>
<proteinExistence type="predicted"/>
<protein>
    <submittedName>
        <fullName evidence="2">Uncharacterized protein</fullName>
    </submittedName>
</protein>
<sequence>MSLATSWALGQVGDRLRVAYRLLSTDLDAQSETSAIIRTVQKSTAPGALTTHGLEFDQLDPAQQMLMKSFVFDRQDDALYWSHRAK</sequence>
<comment type="caution">
    <text evidence="2">The sequence shown here is derived from an EMBL/GenBank/DDBJ whole genome shotgun (WGS) entry which is preliminary data.</text>
</comment>
<evidence type="ECO:0000313" key="4">
    <source>
        <dbReference type="Proteomes" id="UP001242288"/>
    </source>
</evidence>
<dbReference type="Proteomes" id="UP001209412">
    <property type="component" value="Unassembled WGS sequence"/>
</dbReference>
<reference evidence="2" key="1">
    <citation type="submission" date="2022-06" db="EMBL/GenBank/DDBJ databases">
        <title>PHB producers.</title>
        <authorList>
            <person name="Besaury L."/>
        </authorList>
    </citation>
    <scope>NUCLEOTIDE SEQUENCE</scope>
    <source>
        <strain evidence="2 3">SEWS6</strain>
    </source>
</reference>
<dbReference type="RefSeq" id="WP_266260893.1">
    <property type="nucleotide sequence ID" value="NZ_JAMXWF010000037.1"/>
</dbReference>
<dbReference type="EMBL" id="JAPKHW010000037">
    <property type="protein sequence ID" value="MCX4150132.1"/>
    <property type="molecule type" value="Genomic_DNA"/>
</dbReference>
<gene>
    <name evidence="2" type="ORF">NIE36_32945</name>
    <name evidence="1" type="ORF">OSB80_33015</name>
</gene>
<dbReference type="Proteomes" id="UP001242288">
    <property type="component" value="Unassembled WGS sequence"/>
</dbReference>